<dbReference type="GO" id="GO:0005634">
    <property type="term" value="C:nucleus"/>
    <property type="evidence" value="ECO:0007669"/>
    <property type="project" value="TreeGrafter"/>
</dbReference>
<comment type="similarity">
    <text evidence="1">Belongs to the MT-A70-like family.</text>
</comment>
<evidence type="ECO:0000313" key="3">
    <source>
        <dbReference type="Proteomes" id="UP001107558"/>
    </source>
</evidence>
<protein>
    <submittedName>
        <fullName evidence="2">Uncharacterized protein</fullName>
    </submittedName>
</protein>
<evidence type="ECO:0000313" key="2">
    <source>
        <dbReference type="EMBL" id="KAG5677442.1"/>
    </source>
</evidence>
<dbReference type="GO" id="GO:0008168">
    <property type="term" value="F:methyltransferase activity"/>
    <property type="evidence" value="ECO:0007669"/>
    <property type="project" value="InterPro"/>
</dbReference>
<dbReference type="Proteomes" id="UP001107558">
    <property type="component" value="Chromosome 2"/>
</dbReference>
<name>A0A9J6C5Y8_POLVA</name>
<dbReference type="PANTHER" id="PTHR12829:SF4">
    <property type="entry name" value="N(6)-ADENINE-SPECIFIC METHYLTRANSFERASE METTL4"/>
    <property type="match status" value="1"/>
</dbReference>
<evidence type="ECO:0000256" key="1">
    <source>
        <dbReference type="PROSITE-ProRule" id="PRU00489"/>
    </source>
</evidence>
<dbReference type="Pfam" id="PF05063">
    <property type="entry name" value="MT-A70"/>
    <property type="match status" value="1"/>
</dbReference>
<dbReference type="PROSITE" id="PS51143">
    <property type="entry name" value="MT_A70"/>
    <property type="match status" value="1"/>
</dbReference>
<keyword evidence="3" id="KW-1185">Reference proteome</keyword>
<dbReference type="InterPro" id="IPR002052">
    <property type="entry name" value="DNA_methylase_N6_adenine_CS"/>
</dbReference>
<accession>A0A9J6C5Y8</accession>
<organism evidence="2 3">
    <name type="scientific">Polypedilum vanderplanki</name>
    <name type="common">Sleeping chironomid midge</name>
    <dbReference type="NCBI Taxonomy" id="319348"/>
    <lineage>
        <taxon>Eukaryota</taxon>
        <taxon>Metazoa</taxon>
        <taxon>Ecdysozoa</taxon>
        <taxon>Arthropoda</taxon>
        <taxon>Hexapoda</taxon>
        <taxon>Insecta</taxon>
        <taxon>Pterygota</taxon>
        <taxon>Neoptera</taxon>
        <taxon>Endopterygota</taxon>
        <taxon>Diptera</taxon>
        <taxon>Nematocera</taxon>
        <taxon>Chironomoidea</taxon>
        <taxon>Chironomidae</taxon>
        <taxon>Chironominae</taxon>
        <taxon>Polypedilum</taxon>
        <taxon>Polypedilum</taxon>
    </lineage>
</organism>
<dbReference type="GO" id="GO:0003676">
    <property type="term" value="F:nucleic acid binding"/>
    <property type="evidence" value="ECO:0007669"/>
    <property type="project" value="InterPro"/>
</dbReference>
<reference evidence="2" key="1">
    <citation type="submission" date="2021-03" db="EMBL/GenBank/DDBJ databases">
        <title>Chromosome level genome of the anhydrobiotic midge Polypedilum vanderplanki.</title>
        <authorList>
            <person name="Yoshida Y."/>
            <person name="Kikawada T."/>
            <person name="Gusev O."/>
        </authorList>
    </citation>
    <scope>NUCLEOTIDE SEQUENCE</scope>
    <source>
        <strain evidence="2">NIAS01</strain>
        <tissue evidence="2">Whole body or cell culture</tissue>
    </source>
</reference>
<dbReference type="PANTHER" id="PTHR12829">
    <property type="entry name" value="N6-ADENOSINE-METHYLTRANSFERASE"/>
    <property type="match status" value="1"/>
</dbReference>
<dbReference type="EMBL" id="JADBJN010000002">
    <property type="protein sequence ID" value="KAG5677442.1"/>
    <property type="molecule type" value="Genomic_DNA"/>
</dbReference>
<dbReference type="SUPFAM" id="SSF53335">
    <property type="entry name" value="S-adenosyl-L-methionine-dependent methyltransferases"/>
    <property type="match status" value="1"/>
</dbReference>
<dbReference type="PROSITE" id="PS00092">
    <property type="entry name" value="N6_MTASE"/>
    <property type="match status" value="1"/>
</dbReference>
<proteinExistence type="inferred from homology"/>
<dbReference type="GO" id="GO:0032259">
    <property type="term" value="P:methylation"/>
    <property type="evidence" value="ECO:0007669"/>
    <property type="project" value="InterPro"/>
</dbReference>
<dbReference type="OrthoDB" id="61116at2759"/>
<comment type="caution">
    <text evidence="2">The sequence shown here is derived from an EMBL/GenBank/DDBJ whole genome shotgun (WGS) entry which is preliminary data.</text>
</comment>
<sequence length="223" mass="26389">MLNLFESFSDSEIDTYKNDNFNLLNEFYKISCNFGDFHGENNTEYGQITIINEISFLIPPKCKFFNKNVIEIKKFLPESEKFDFIVIDPPWKCRYIKRLKKTFDQKSYNMMTNDEISNISLRNYTHKSSIVIIWATNSETHENFIKNSLLEKWDLKQIGIWHWIKVDKTGDTFCSFEGNKKPYEKIFIATHFKNDVKDIIEKEISIVSQSSSIHSHKPQLLSK</sequence>
<gene>
    <name evidence="2" type="ORF">PVAND_007200</name>
</gene>
<dbReference type="InterPro" id="IPR007757">
    <property type="entry name" value="MT-A70-like"/>
</dbReference>
<dbReference type="InterPro" id="IPR029063">
    <property type="entry name" value="SAM-dependent_MTases_sf"/>
</dbReference>
<dbReference type="AlphaFoldDB" id="A0A9J6C5Y8"/>